<dbReference type="Proteomes" id="UP001347796">
    <property type="component" value="Unassembled WGS sequence"/>
</dbReference>
<evidence type="ECO:0000313" key="2">
    <source>
        <dbReference type="Proteomes" id="UP001347796"/>
    </source>
</evidence>
<reference evidence="1 2" key="1">
    <citation type="submission" date="2024-01" db="EMBL/GenBank/DDBJ databases">
        <title>The genome of the rayed Mediterranean limpet Patella caerulea (Linnaeus, 1758).</title>
        <authorList>
            <person name="Anh-Thu Weber A."/>
            <person name="Halstead-Nussloch G."/>
        </authorList>
    </citation>
    <scope>NUCLEOTIDE SEQUENCE [LARGE SCALE GENOMIC DNA]</scope>
    <source>
        <strain evidence="1">AATW-2023a</strain>
        <tissue evidence="1">Whole specimen</tissue>
    </source>
</reference>
<proteinExistence type="predicted"/>
<comment type="caution">
    <text evidence="1">The sequence shown here is derived from an EMBL/GenBank/DDBJ whole genome shotgun (WGS) entry which is preliminary data.</text>
</comment>
<protein>
    <submittedName>
        <fullName evidence="1">Uncharacterized protein</fullName>
    </submittedName>
</protein>
<gene>
    <name evidence="1" type="ORF">SNE40_005207</name>
</gene>
<dbReference type="AlphaFoldDB" id="A0AAN8K9H1"/>
<keyword evidence="2" id="KW-1185">Reference proteome</keyword>
<dbReference type="EMBL" id="JAZGQO010000004">
    <property type="protein sequence ID" value="KAK6187114.1"/>
    <property type="molecule type" value="Genomic_DNA"/>
</dbReference>
<name>A0AAN8K9H1_PATCE</name>
<organism evidence="1 2">
    <name type="scientific">Patella caerulea</name>
    <name type="common">Rayed Mediterranean limpet</name>
    <dbReference type="NCBI Taxonomy" id="87958"/>
    <lineage>
        <taxon>Eukaryota</taxon>
        <taxon>Metazoa</taxon>
        <taxon>Spiralia</taxon>
        <taxon>Lophotrochozoa</taxon>
        <taxon>Mollusca</taxon>
        <taxon>Gastropoda</taxon>
        <taxon>Patellogastropoda</taxon>
        <taxon>Patelloidea</taxon>
        <taxon>Patellidae</taxon>
        <taxon>Patella</taxon>
    </lineage>
</organism>
<sequence>MYPTSIQQNNPSELYPNSPQFQSELVLSHFSQYELVIKQFNILSIRDDVRTAIRNQVGSTISSSQHEVSILDRSKDDYKINPTSQFEFEQVIRANCEQMNIKGTIVLDGSFHDQQLLETGQYQIIKPKINGHHVDHCSMLNIRENNMVEYFDPLGNPPPKWIKDCCFNSKRLQNPSHNTCAIHCLCVLSLWHQGLTLSDVIEQYCGLPPDLNTDYYDDFVIDFYIRNIRSNYLPEA</sequence>
<accession>A0AAN8K9H1</accession>
<evidence type="ECO:0000313" key="1">
    <source>
        <dbReference type="EMBL" id="KAK6187114.1"/>
    </source>
</evidence>